<evidence type="ECO:0000313" key="2">
    <source>
        <dbReference type="RefSeq" id="XP_059600573.1"/>
    </source>
</evidence>
<evidence type="ECO:0000256" key="1">
    <source>
        <dbReference type="SAM" id="MobiDB-lite"/>
    </source>
</evidence>
<accession>A0AAJ8DYA0</accession>
<reference evidence="2" key="1">
    <citation type="submission" date="2025-02" db="EMBL/GenBank/DDBJ databases">
        <authorList>
            <consortium name="NCBI Genome Project"/>
        </authorList>
    </citation>
    <scope>NUCLEOTIDE SEQUENCE</scope>
</reference>
<organism evidence="2">
    <name type="scientific">Aspergillus niger</name>
    <dbReference type="NCBI Taxonomy" id="5061"/>
    <lineage>
        <taxon>Eukaryota</taxon>
        <taxon>Fungi</taxon>
        <taxon>Dikarya</taxon>
        <taxon>Ascomycota</taxon>
        <taxon>Pezizomycotina</taxon>
        <taxon>Eurotiomycetes</taxon>
        <taxon>Eurotiomycetidae</taxon>
        <taxon>Eurotiales</taxon>
        <taxon>Aspergillaceae</taxon>
        <taxon>Aspergillus</taxon>
        <taxon>Aspergillus subgen. Circumdati</taxon>
    </lineage>
</organism>
<sequence length="159" mass="17870">MGYHVYLLSCLPWKVRRETLGIKLRYPSTRPGLSGSRCRFDVLEGRGGGNRQCGRLELATPGQSYPRPKVSHPTEPSSGQDGLGEEGNTDPHPVRLCLRTLKVNDDAGGDSSPPYNILDKNHDWRQLNGAPKESELRRITAGSRQYNKQCLRMRYPVRP</sequence>
<dbReference type="AlphaFoldDB" id="A0AAJ8DYA0"/>
<feature type="region of interest" description="Disordered" evidence="1">
    <location>
        <begin position="52"/>
        <end position="96"/>
    </location>
</feature>
<dbReference type="KEGG" id="ang:An04g05040"/>
<dbReference type="GeneID" id="84590904"/>
<protein>
    <submittedName>
        <fullName evidence="2">Uncharacterized protein</fullName>
    </submittedName>
</protein>
<reference evidence="2" key="2">
    <citation type="submission" date="2025-08" db="UniProtKB">
        <authorList>
            <consortium name="RefSeq"/>
        </authorList>
    </citation>
    <scope>IDENTIFICATION</scope>
</reference>
<dbReference type="VEuPathDB" id="FungiDB:An04g05040"/>
<name>A0AAJ8DYA0_ASPNG</name>
<proteinExistence type="predicted"/>
<gene>
    <name evidence="2" type="ORF">An04g05040</name>
</gene>
<dbReference type="RefSeq" id="XP_059600573.1">
    <property type="nucleotide sequence ID" value="XM_059747512.1"/>
</dbReference>